<proteinExistence type="predicted"/>
<evidence type="ECO:0000313" key="1">
    <source>
        <dbReference type="EMBL" id="CAM9655517.1"/>
    </source>
</evidence>
<sequence>MGASDGEVLSAAEGASGLPHPPAPPPACGLPRPLPSPRHSHSPGVDGNSSGLHICTSSTRFGNSCLFCSTVTNTSITSGPKSA</sequence>
<reference evidence="1" key="2">
    <citation type="submission" date="2025-03" db="EMBL/GenBank/DDBJ databases">
        <authorList>
            <consortium name="ELIXIR-Norway"/>
            <consortium name="Elixir Norway"/>
        </authorList>
    </citation>
    <scope>NUCLEOTIDE SEQUENCE</scope>
</reference>
<evidence type="ECO:0000313" key="2">
    <source>
        <dbReference type="Proteomes" id="UP001162501"/>
    </source>
</evidence>
<protein>
    <submittedName>
        <fullName evidence="1">Uncharacterized protein</fullName>
    </submittedName>
</protein>
<dbReference type="Proteomes" id="UP001162501">
    <property type="component" value="Chromosome 15"/>
</dbReference>
<dbReference type="EMBL" id="OX596099">
    <property type="protein sequence ID" value="CAM9655517.1"/>
    <property type="molecule type" value="Genomic_DNA"/>
</dbReference>
<organism evidence="1 2">
    <name type="scientific">Rangifer tarandus platyrhynchus</name>
    <name type="common">Svalbard reindeer</name>
    <dbReference type="NCBI Taxonomy" id="3082113"/>
    <lineage>
        <taxon>Eukaryota</taxon>
        <taxon>Metazoa</taxon>
        <taxon>Chordata</taxon>
        <taxon>Craniata</taxon>
        <taxon>Vertebrata</taxon>
        <taxon>Euteleostomi</taxon>
        <taxon>Mammalia</taxon>
        <taxon>Eutheria</taxon>
        <taxon>Laurasiatheria</taxon>
        <taxon>Artiodactyla</taxon>
        <taxon>Ruminantia</taxon>
        <taxon>Pecora</taxon>
        <taxon>Cervidae</taxon>
        <taxon>Odocoileinae</taxon>
        <taxon>Rangifer</taxon>
    </lineage>
</organism>
<gene>
    <name evidence="1" type="ORF">MRATA1EN22A_LOCUS5565</name>
</gene>
<name>A0AC59YG22_RANTA</name>
<reference evidence="1" key="1">
    <citation type="submission" date="2023-05" db="EMBL/GenBank/DDBJ databases">
        <authorList>
            <consortium name="ELIXIR-Norway"/>
        </authorList>
    </citation>
    <scope>NUCLEOTIDE SEQUENCE</scope>
</reference>
<accession>A0AC59YG22</accession>